<evidence type="ECO:0000313" key="6">
    <source>
        <dbReference type="EMBL" id="MBB3040960.1"/>
    </source>
</evidence>
<feature type="region of interest" description="Disordered" evidence="4">
    <location>
        <begin position="1"/>
        <end position="22"/>
    </location>
</feature>
<dbReference type="PROSITE" id="PS50949">
    <property type="entry name" value="HTH_GNTR"/>
    <property type="match status" value="1"/>
</dbReference>
<dbReference type="SMART" id="SM00895">
    <property type="entry name" value="FCD"/>
    <property type="match status" value="1"/>
</dbReference>
<feature type="region of interest" description="Disordered" evidence="4">
    <location>
        <begin position="210"/>
        <end position="230"/>
    </location>
</feature>
<evidence type="ECO:0000256" key="3">
    <source>
        <dbReference type="ARBA" id="ARBA00023163"/>
    </source>
</evidence>
<feature type="compositionally biased region" description="Polar residues" evidence="4">
    <location>
        <begin position="1"/>
        <end position="21"/>
    </location>
</feature>
<dbReference type="InterPro" id="IPR036390">
    <property type="entry name" value="WH_DNA-bd_sf"/>
</dbReference>
<dbReference type="CDD" id="cd07377">
    <property type="entry name" value="WHTH_GntR"/>
    <property type="match status" value="1"/>
</dbReference>
<feature type="domain" description="HTH gntR-type" evidence="5">
    <location>
        <begin position="17"/>
        <end position="84"/>
    </location>
</feature>
<sequence length="230" mass="25811">MTQTEQTTQASPSAQRASDSTRVADRLRDEILDGVRAPGSKLVERDLASEFGVSRVPVREALKVLDVEGLVTLRPNTWAVVREFTASDLSDLDEVRSALEVLTFRLAAQRRDEAGLARLRAVLDAELAGARAEDPVAARRAAADFHEVVTELAGNRLLDELTETMRSRMRWAMGQHDDLMHVTEEHRVLFEAIAQGDVRGMERLVLAHMESSHRQRVEHEEREEARGRGR</sequence>
<dbReference type="Gene3D" id="1.10.10.10">
    <property type="entry name" value="Winged helix-like DNA-binding domain superfamily/Winged helix DNA-binding domain"/>
    <property type="match status" value="1"/>
</dbReference>
<evidence type="ECO:0000256" key="2">
    <source>
        <dbReference type="ARBA" id="ARBA00023125"/>
    </source>
</evidence>
<keyword evidence="1" id="KW-0805">Transcription regulation</keyword>
<dbReference type="InterPro" id="IPR011711">
    <property type="entry name" value="GntR_C"/>
</dbReference>
<evidence type="ECO:0000313" key="7">
    <source>
        <dbReference type="Proteomes" id="UP000589626"/>
    </source>
</evidence>
<proteinExistence type="predicted"/>
<evidence type="ECO:0000256" key="1">
    <source>
        <dbReference type="ARBA" id="ARBA00023015"/>
    </source>
</evidence>
<dbReference type="SUPFAM" id="SSF46785">
    <property type="entry name" value="Winged helix' DNA-binding domain"/>
    <property type="match status" value="1"/>
</dbReference>
<keyword evidence="2 6" id="KW-0238">DNA-binding</keyword>
<dbReference type="PANTHER" id="PTHR43537:SF45">
    <property type="entry name" value="GNTR FAMILY REGULATORY PROTEIN"/>
    <property type="match status" value="1"/>
</dbReference>
<organism evidence="6 7">
    <name type="scientific">Nocardioides soli</name>
    <dbReference type="NCBI Taxonomy" id="1036020"/>
    <lineage>
        <taxon>Bacteria</taxon>
        <taxon>Bacillati</taxon>
        <taxon>Actinomycetota</taxon>
        <taxon>Actinomycetes</taxon>
        <taxon>Propionibacteriales</taxon>
        <taxon>Nocardioidaceae</taxon>
        <taxon>Nocardioides</taxon>
    </lineage>
</organism>
<dbReference type="PRINTS" id="PR00035">
    <property type="entry name" value="HTHGNTR"/>
</dbReference>
<reference evidence="6 7" key="1">
    <citation type="submission" date="2020-08" db="EMBL/GenBank/DDBJ databases">
        <title>Sequencing the genomes of 1000 actinobacteria strains.</title>
        <authorList>
            <person name="Klenk H.-P."/>
        </authorList>
    </citation>
    <scope>NUCLEOTIDE SEQUENCE [LARGE SCALE GENOMIC DNA]</scope>
    <source>
        <strain evidence="6 7">DSM 105498</strain>
    </source>
</reference>
<evidence type="ECO:0000256" key="4">
    <source>
        <dbReference type="SAM" id="MobiDB-lite"/>
    </source>
</evidence>
<dbReference type="PANTHER" id="PTHR43537">
    <property type="entry name" value="TRANSCRIPTIONAL REGULATOR, GNTR FAMILY"/>
    <property type="match status" value="1"/>
</dbReference>
<dbReference type="Pfam" id="PF00392">
    <property type="entry name" value="GntR"/>
    <property type="match status" value="1"/>
</dbReference>
<dbReference type="SUPFAM" id="SSF48008">
    <property type="entry name" value="GntR ligand-binding domain-like"/>
    <property type="match status" value="1"/>
</dbReference>
<dbReference type="SMART" id="SM00345">
    <property type="entry name" value="HTH_GNTR"/>
    <property type="match status" value="1"/>
</dbReference>
<dbReference type="Gene3D" id="1.20.120.530">
    <property type="entry name" value="GntR ligand-binding domain-like"/>
    <property type="match status" value="1"/>
</dbReference>
<accession>A0A7W4VSG8</accession>
<dbReference type="Proteomes" id="UP000589626">
    <property type="component" value="Unassembled WGS sequence"/>
</dbReference>
<dbReference type="GO" id="GO:0003700">
    <property type="term" value="F:DNA-binding transcription factor activity"/>
    <property type="evidence" value="ECO:0007669"/>
    <property type="project" value="InterPro"/>
</dbReference>
<keyword evidence="7" id="KW-1185">Reference proteome</keyword>
<keyword evidence="3" id="KW-0804">Transcription</keyword>
<dbReference type="InterPro" id="IPR000524">
    <property type="entry name" value="Tscrpt_reg_HTH_GntR"/>
</dbReference>
<dbReference type="InterPro" id="IPR036388">
    <property type="entry name" value="WH-like_DNA-bd_sf"/>
</dbReference>
<dbReference type="RefSeq" id="WP_183590923.1">
    <property type="nucleotide sequence ID" value="NZ_JACHWR010000001.1"/>
</dbReference>
<protein>
    <submittedName>
        <fullName evidence="6">DNA-binding GntR family transcriptional regulator</fullName>
    </submittedName>
</protein>
<dbReference type="EMBL" id="JACHWR010000001">
    <property type="protein sequence ID" value="MBB3040960.1"/>
    <property type="molecule type" value="Genomic_DNA"/>
</dbReference>
<dbReference type="InterPro" id="IPR008920">
    <property type="entry name" value="TF_FadR/GntR_C"/>
</dbReference>
<gene>
    <name evidence="6" type="ORF">FHU40_000761</name>
</gene>
<dbReference type="Pfam" id="PF07729">
    <property type="entry name" value="FCD"/>
    <property type="match status" value="1"/>
</dbReference>
<dbReference type="GO" id="GO:0003677">
    <property type="term" value="F:DNA binding"/>
    <property type="evidence" value="ECO:0007669"/>
    <property type="project" value="UniProtKB-KW"/>
</dbReference>
<comment type="caution">
    <text evidence="6">The sequence shown here is derived from an EMBL/GenBank/DDBJ whole genome shotgun (WGS) entry which is preliminary data.</text>
</comment>
<evidence type="ECO:0000259" key="5">
    <source>
        <dbReference type="PROSITE" id="PS50949"/>
    </source>
</evidence>
<dbReference type="AlphaFoldDB" id="A0A7W4VSG8"/>
<name>A0A7W4VSG8_9ACTN</name>